<evidence type="ECO:0000313" key="10">
    <source>
        <dbReference type="Proteomes" id="UP001501004"/>
    </source>
</evidence>
<dbReference type="CDD" id="cd06173">
    <property type="entry name" value="MFS_MefA_like"/>
    <property type="match status" value="1"/>
</dbReference>
<keyword evidence="4 7" id="KW-0812">Transmembrane</keyword>
<keyword evidence="6 7" id="KW-0472">Membrane</keyword>
<feature type="transmembrane region" description="Helical" evidence="7">
    <location>
        <begin position="87"/>
        <end position="107"/>
    </location>
</feature>
<feature type="transmembrane region" description="Helical" evidence="7">
    <location>
        <begin position="233"/>
        <end position="260"/>
    </location>
</feature>
<feature type="transmembrane region" description="Helical" evidence="7">
    <location>
        <begin position="266"/>
        <end position="287"/>
    </location>
</feature>
<dbReference type="Gene3D" id="1.20.1250.20">
    <property type="entry name" value="MFS general substrate transporter like domains"/>
    <property type="match status" value="2"/>
</dbReference>
<gene>
    <name evidence="9" type="ORF">GCM10022239_00900</name>
</gene>
<feature type="domain" description="Major facilitator superfamily (MFS) profile" evidence="8">
    <location>
        <begin position="232"/>
        <end position="450"/>
    </location>
</feature>
<feature type="transmembrane region" description="Helical" evidence="7">
    <location>
        <begin position="299"/>
        <end position="324"/>
    </location>
</feature>
<sequence length="450" mass="46972">MTDPDEREAAQSPRDVFRHPGFVRFWTAETVSGFGDYVTVLALQVLVVTTLSGTAVDVGLLGASRWLPYLLFGLVLGVLIDRRRRRPVLIATDLGCAVLLALIPLLWWMGRLSLPVVLAIAFAYGTLTLMNDSASQSYLPRLVPRSALLAANARIDQSAAVAQTTGPIVGGALISALTAPIAILVDVASYLASALTLSRIRVGEPAAAPPAARRSLFAELAEGLRWVYRHRMLAPLAVATHVWFLFNSILGTVFVAFVLINLHLGALHLGITLAAAGLGALLGSLYSTRLGIRWGAGRAAIVANLLMPLGWVVIVLAPGVGVAVGGAGVDGRAGFPGGAGADGGAVLMVVGILCLGQFVYGTGMGLENANTLGYRQSVTPDALQGRMNTSIRSVNRAMIVIGAPLGGVLAEAIGYREALWIGIAGFVVVAIGLAVSPFRRARHGDEGTVP</sequence>
<dbReference type="InterPro" id="IPR010290">
    <property type="entry name" value="TM_effector"/>
</dbReference>
<proteinExistence type="predicted"/>
<evidence type="ECO:0000256" key="1">
    <source>
        <dbReference type="ARBA" id="ARBA00004651"/>
    </source>
</evidence>
<dbReference type="Proteomes" id="UP001501004">
    <property type="component" value="Unassembled WGS sequence"/>
</dbReference>
<dbReference type="InterPro" id="IPR020846">
    <property type="entry name" value="MFS_dom"/>
</dbReference>
<reference evidence="10" key="1">
    <citation type="journal article" date="2019" name="Int. J. Syst. Evol. Microbiol.">
        <title>The Global Catalogue of Microorganisms (GCM) 10K type strain sequencing project: providing services to taxonomists for standard genome sequencing and annotation.</title>
        <authorList>
            <consortium name="The Broad Institute Genomics Platform"/>
            <consortium name="The Broad Institute Genome Sequencing Center for Infectious Disease"/>
            <person name="Wu L."/>
            <person name="Ma J."/>
        </authorList>
    </citation>
    <scope>NUCLEOTIDE SEQUENCE [LARGE SCALE GENOMIC DNA]</scope>
    <source>
        <strain evidence="10">JCM 16949</strain>
    </source>
</reference>
<dbReference type="SUPFAM" id="SSF103473">
    <property type="entry name" value="MFS general substrate transporter"/>
    <property type="match status" value="1"/>
</dbReference>
<keyword evidence="5 7" id="KW-1133">Transmembrane helix</keyword>
<name>A0ABP7F1U1_9MICO</name>
<feature type="transmembrane region" description="Helical" evidence="7">
    <location>
        <begin position="419"/>
        <end position="438"/>
    </location>
</feature>
<dbReference type="PROSITE" id="PS50850">
    <property type="entry name" value="MFS"/>
    <property type="match status" value="1"/>
</dbReference>
<evidence type="ECO:0000256" key="4">
    <source>
        <dbReference type="ARBA" id="ARBA00022692"/>
    </source>
</evidence>
<dbReference type="RefSeq" id="WP_344752627.1">
    <property type="nucleotide sequence ID" value="NZ_BAABAE010000001.1"/>
</dbReference>
<feature type="transmembrane region" description="Helical" evidence="7">
    <location>
        <begin position="344"/>
        <end position="366"/>
    </location>
</feature>
<accession>A0ABP7F1U1</accession>
<dbReference type="PANTHER" id="PTHR23513">
    <property type="entry name" value="INTEGRAL MEMBRANE EFFLUX PROTEIN-RELATED"/>
    <property type="match status" value="1"/>
</dbReference>
<evidence type="ECO:0000256" key="2">
    <source>
        <dbReference type="ARBA" id="ARBA00022448"/>
    </source>
</evidence>
<evidence type="ECO:0000256" key="5">
    <source>
        <dbReference type="ARBA" id="ARBA00022989"/>
    </source>
</evidence>
<dbReference type="Pfam" id="PF05977">
    <property type="entry name" value="MFS_3"/>
    <property type="match status" value="1"/>
</dbReference>
<feature type="transmembrane region" description="Helical" evidence="7">
    <location>
        <begin position="394"/>
        <end position="413"/>
    </location>
</feature>
<protein>
    <submittedName>
        <fullName evidence="9">MFS transporter</fullName>
    </submittedName>
</protein>
<comment type="subcellular location">
    <subcellularLocation>
        <location evidence="1">Cell membrane</location>
        <topology evidence="1">Multi-pass membrane protein</topology>
    </subcellularLocation>
</comment>
<keyword evidence="2" id="KW-0813">Transport</keyword>
<evidence type="ECO:0000256" key="3">
    <source>
        <dbReference type="ARBA" id="ARBA00022475"/>
    </source>
</evidence>
<evidence type="ECO:0000259" key="8">
    <source>
        <dbReference type="PROSITE" id="PS50850"/>
    </source>
</evidence>
<keyword evidence="3" id="KW-1003">Cell membrane</keyword>
<dbReference type="EMBL" id="BAABAE010000001">
    <property type="protein sequence ID" value="GAA3727899.1"/>
    <property type="molecule type" value="Genomic_DNA"/>
</dbReference>
<dbReference type="InterPro" id="IPR036259">
    <property type="entry name" value="MFS_trans_sf"/>
</dbReference>
<organism evidence="9 10">
    <name type="scientific">Leifsonella bigeumensis</name>
    <dbReference type="NCBI Taxonomy" id="433643"/>
    <lineage>
        <taxon>Bacteria</taxon>
        <taxon>Bacillati</taxon>
        <taxon>Actinomycetota</taxon>
        <taxon>Actinomycetes</taxon>
        <taxon>Micrococcales</taxon>
        <taxon>Microbacteriaceae</taxon>
        <taxon>Leifsonella</taxon>
    </lineage>
</organism>
<evidence type="ECO:0000313" key="9">
    <source>
        <dbReference type="EMBL" id="GAA3727899.1"/>
    </source>
</evidence>
<evidence type="ECO:0000256" key="6">
    <source>
        <dbReference type="ARBA" id="ARBA00023136"/>
    </source>
</evidence>
<comment type="caution">
    <text evidence="9">The sequence shown here is derived from an EMBL/GenBank/DDBJ whole genome shotgun (WGS) entry which is preliminary data.</text>
</comment>
<dbReference type="PANTHER" id="PTHR23513:SF6">
    <property type="entry name" value="MAJOR FACILITATOR SUPERFAMILY ASSOCIATED DOMAIN-CONTAINING PROTEIN"/>
    <property type="match status" value="1"/>
</dbReference>
<feature type="transmembrane region" description="Helical" evidence="7">
    <location>
        <begin position="62"/>
        <end position="80"/>
    </location>
</feature>
<evidence type="ECO:0000256" key="7">
    <source>
        <dbReference type="SAM" id="Phobius"/>
    </source>
</evidence>
<keyword evidence="10" id="KW-1185">Reference proteome</keyword>